<protein>
    <submittedName>
        <fullName evidence="1">Uncharacterized protein</fullName>
    </submittedName>
</protein>
<evidence type="ECO:0000313" key="2">
    <source>
        <dbReference type="Proteomes" id="UP000823890"/>
    </source>
</evidence>
<reference evidence="1" key="1">
    <citation type="journal article" date="2021" name="PeerJ">
        <title>Extensive microbial diversity within the chicken gut microbiome revealed by metagenomics and culture.</title>
        <authorList>
            <person name="Gilroy R."/>
            <person name="Ravi A."/>
            <person name="Getino M."/>
            <person name="Pursley I."/>
            <person name="Horton D.L."/>
            <person name="Alikhan N.F."/>
            <person name="Baker D."/>
            <person name="Gharbi K."/>
            <person name="Hall N."/>
            <person name="Watson M."/>
            <person name="Adriaenssens E.M."/>
            <person name="Foster-Nyarko E."/>
            <person name="Jarju S."/>
            <person name="Secka A."/>
            <person name="Antonio M."/>
            <person name="Oren A."/>
            <person name="Chaudhuri R.R."/>
            <person name="La Ragione R."/>
            <person name="Hildebrand F."/>
            <person name="Pallen M.J."/>
        </authorList>
    </citation>
    <scope>NUCLEOTIDE SEQUENCE</scope>
    <source>
        <strain evidence="1">ChiW19-954</strain>
    </source>
</reference>
<dbReference type="AlphaFoldDB" id="A0A9D2SV35"/>
<dbReference type="EMBL" id="DWWO01000123">
    <property type="protein sequence ID" value="HJC34950.1"/>
    <property type="molecule type" value="Genomic_DNA"/>
</dbReference>
<name>A0A9D2SV35_9FIRM</name>
<feature type="non-terminal residue" evidence="1">
    <location>
        <position position="63"/>
    </location>
</feature>
<reference evidence="1" key="2">
    <citation type="submission" date="2021-04" db="EMBL/GenBank/DDBJ databases">
        <authorList>
            <person name="Gilroy R."/>
        </authorList>
    </citation>
    <scope>NUCLEOTIDE SEQUENCE</scope>
    <source>
        <strain evidence="1">ChiW19-954</strain>
    </source>
</reference>
<gene>
    <name evidence="1" type="ORF">H9758_10240</name>
</gene>
<organism evidence="1 2">
    <name type="scientific">Candidatus Mediterraneibacter faecipullorum</name>
    <dbReference type="NCBI Taxonomy" id="2838670"/>
    <lineage>
        <taxon>Bacteria</taxon>
        <taxon>Bacillati</taxon>
        <taxon>Bacillota</taxon>
        <taxon>Clostridia</taxon>
        <taxon>Lachnospirales</taxon>
        <taxon>Lachnospiraceae</taxon>
        <taxon>Mediterraneibacter</taxon>
    </lineage>
</organism>
<comment type="caution">
    <text evidence="1">The sequence shown here is derived from an EMBL/GenBank/DDBJ whole genome shotgun (WGS) entry which is preliminary data.</text>
</comment>
<accession>A0A9D2SV35</accession>
<proteinExistence type="predicted"/>
<sequence length="63" mass="6863">MSIGGTPASEMEQSGIELAEAIRKRGACRTNNPKEKAGKGVLYGKNIIYFRISYRGTSGQDVR</sequence>
<evidence type="ECO:0000313" key="1">
    <source>
        <dbReference type="EMBL" id="HJC34950.1"/>
    </source>
</evidence>
<dbReference type="Proteomes" id="UP000823890">
    <property type="component" value="Unassembled WGS sequence"/>
</dbReference>